<proteinExistence type="predicted"/>
<accession>A0A9N7UC55</accession>
<dbReference type="Pfam" id="PF00612">
    <property type="entry name" value="IQ"/>
    <property type="match status" value="1"/>
</dbReference>
<evidence type="ECO:0000256" key="1">
    <source>
        <dbReference type="SAM" id="MobiDB-lite"/>
    </source>
</evidence>
<dbReference type="Proteomes" id="UP001153269">
    <property type="component" value="Unassembled WGS sequence"/>
</dbReference>
<dbReference type="EMBL" id="CADEAL010001109">
    <property type="protein sequence ID" value="CAB1429008.1"/>
    <property type="molecule type" value="Genomic_DNA"/>
</dbReference>
<dbReference type="InterPro" id="IPR000048">
    <property type="entry name" value="IQ_motif_EF-hand-BS"/>
</dbReference>
<organism evidence="2 3">
    <name type="scientific">Pleuronectes platessa</name>
    <name type="common">European plaice</name>
    <dbReference type="NCBI Taxonomy" id="8262"/>
    <lineage>
        <taxon>Eukaryota</taxon>
        <taxon>Metazoa</taxon>
        <taxon>Chordata</taxon>
        <taxon>Craniata</taxon>
        <taxon>Vertebrata</taxon>
        <taxon>Euteleostomi</taxon>
        <taxon>Actinopterygii</taxon>
        <taxon>Neopterygii</taxon>
        <taxon>Teleostei</taxon>
        <taxon>Neoteleostei</taxon>
        <taxon>Acanthomorphata</taxon>
        <taxon>Carangaria</taxon>
        <taxon>Pleuronectiformes</taxon>
        <taxon>Pleuronectoidei</taxon>
        <taxon>Pleuronectidae</taxon>
        <taxon>Pleuronectes</taxon>
    </lineage>
</organism>
<protein>
    <submittedName>
        <fullName evidence="2">Uncharacterized protein</fullName>
    </submittedName>
</protein>
<reference evidence="2" key="1">
    <citation type="submission" date="2020-03" db="EMBL/GenBank/DDBJ databases">
        <authorList>
            <person name="Weist P."/>
        </authorList>
    </citation>
    <scope>NUCLEOTIDE SEQUENCE</scope>
</reference>
<comment type="caution">
    <text evidence="2">The sequence shown here is derived from an EMBL/GenBank/DDBJ whole genome shotgun (WGS) entry which is preliminary data.</text>
</comment>
<sequence length="135" mass="15568">MEQKKTRKLKKLLQHRGDQDETKAAVVLQSNFRGHKERKLTRGPLRVSLDLNNTIFPDLFPAPLGMLRRLSSLLIALAQETLPDFLQHVICLVWHCDGDSAKQTNHMLEEVRQGLLRQSNEQRGEPAQHAKRCRK</sequence>
<name>A0A9N7UC55_PLEPL</name>
<gene>
    <name evidence="2" type="ORF">PLEPLA_LOCUS16983</name>
</gene>
<dbReference type="PROSITE" id="PS50096">
    <property type="entry name" value="IQ"/>
    <property type="match status" value="1"/>
</dbReference>
<feature type="region of interest" description="Disordered" evidence="1">
    <location>
        <begin position="115"/>
        <end position="135"/>
    </location>
</feature>
<evidence type="ECO:0000313" key="2">
    <source>
        <dbReference type="EMBL" id="CAB1429008.1"/>
    </source>
</evidence>
<dbReference type="Gene3D" id="1.20.5.190">
    <property type="match status" value="1"/>
</dbReference>
<dbReference type="AlphaFoldDB" id="A0A9N7UC55"/>
<dbReference type="SMART" id="SM00015">
    <property type="entry name" value="IQ"/>
    <property type="match status" value="1"/>
</dbReference>
<evidence type="ECO:0000313" key="3">
    <source>
        <dbReference type="Proteomes" id="UP001153269"/>
    </source>
</evidence>
<keyword evidence="3" id="KW-1185">Reference proteome</keyword>